<dbReference type="InterPro" id="IPR017853">
    <property type="entry name" value="GH"/>
</dbReference>
<reference evidence="10 11" key="1">
    <citation type="submission" date="2016-11" db="EMBL/GenBank/DDBJ databases">
        <authorList>
            <person name="Jaros S."/>
            <person name="Januszkiewicz K."/>
            <person name="Wedrychowicz H."/>
        </authorList>
    </citation>
    <scope>NUCLEOTIDE SEQUENCE [LARGE SCALE GENOMIC DNA]</scope>
    <source>
        <strain evidence="10 11">DSM 17459</strain>
    </source>
</reference>
<dbReference type="Gene3D" id="2.60.40.1180">
    <property type="entry name" value="Golgi alpha-mannosidase II"/>
    <property type="match status" value="1"/>
</dbReference>
<dbReference type="InterPro" id="IPR000111">
    <property type="entry name" value="Glyco_hydro_27/36_CS"/>
</dbReference>
<dbReference type="PANTHER" id="PTHR43053">
    <property type="entry name" value="GLYCOSIDASE FAMILY 31"/>
    <property type="match status" value="1"/>
</dbReference>
<keyword evidence="4 5" id="KW-0326">Glycosidase</keyword>
<dbReference type="Pfam" id="PF02065">
    <property type="entry name" value="Melibiase"/>
    <property type="match status" value="1"/>
</dbReference>
<comment type="catalytic activity">
    <reaction evidence="1 5">
        <text>Hydrolysis of terminal, non-reducing alpha-D-galactose residues in alpha-D-galactosides, including galactose oligosaccharides, galactomannans and galactolipids.</text>
        <dbReference type="EC" id="3.2.1.22"/>
    </reaction>
</comment>
<dbReference type="InterPro" id="IPR038417">
    <property type="entry name" value="Alpga-gal_N_sf"/>
</dbReference>
<keyword evidence="3 5" id="KW-0378">Hydrolase</keyword>
<accession>A0A1M4Y6B9</accession>
<dbReference type="PANTHER" id="PTHR43053:SF3">
    <property type="entry name" value="ALPHA-GALACTOSIDASE C-RELATED"/>
    <property type="match status" value="1"/>
</dbReference>
<dbReference type="PRINTS" id="PR00743">
    <property type="entry name" value="GLHYDRLASE36"/>
</dbReference>
<dbReference type="RefSeq" id="WP_072851756.1">
    <property type="nucleotide sequence ID" value="NZ_FQVI01000010.1"/>
</dbReference>
<keyword evidence="11" id="KW-1185">Reference proteome</keyword>
<evidence type="ECO:0000256" key="2">
    <source>
        <dbReference type="ARBA" id="ARBA00012755"/>
    </source>
</evidence>
<feature type="binding site" evidence="7">
    <location>
        <position position="445"/>
    </location>
    <ligand>
        <name>substrate</name>
    </ligand>
</feature>
<dbReference type="PROSITE" id="PS00512">
    <property type="entry name" value="ALPHA_GALACTOSIDASE"/>
    <property type="match status" value="1"/>
</dbReference>
<dbReference type="OrthoDB" id="9758822at2"/>
<dbReference type="EC" id="3.2.1.22" evidence="2 5"/>
<evidence type="ECO:0000256" key="6">
    <source>
        <dbReference type="PIRSR" id="PIRSR005536-1"/>
    </source>
</evidence>
<feature type="binding site" evidence="7">
    <location>
        <position position="550"/>
    </location>
    <ligand>
        <name>substrate</name>
    </ligand>
</feature>
<dbReference type="InterPro" id="IPR031705">
    <property type="entry name" value="Glyco_hydro_36_C"/>
</dbReference>
<dbReference type="FunFam" id="3.20.20.70:FF:000118">
    <property type="entry name" value="Alpha-galactosidase"/>
    <property type="match status" value="1"/>
</dbReference>
<dbReference type="InterPro" id="IPR031704">
    <property type="entry name" value="Glyco_hydro_36_N"/>
</dbReference>
<organism evidence="10 11">
    <name type="scientific">Lactonifactor longoviformis DSM 17459</name>
    <dbReference type="NCBI Taxonomy" id="1122155"/>
    <lineage>
        <taxon>Bacteria</taxon>
        <taxon>Bacillati</taxon>
        <taxon>Bacillota</taxon>
        <taxon>Clostridia</taxon>
        <taxon>Eubacteriales</taxon>
        <taxon>Clostridiaceae</taxon>
        <taxon>Lactonifactor</taxon>
    </lineage>
</organism>
<dbReference type="AlphaFoldDB" id="A0A1M4Y6B9"/>
<gene>
    <name evidence="10" type="ORF">SAMN02745158_02266</name>
</gene>
<evidence type="ECO:0000259" key="9">
    <source>
        <dbReference type="Pfam" id="PF16875"/>
    </source>
</evidence>
<evidence type="ECO:0000256" key="7">
    <source>
        <dbReference type="PIRSR" id="PIRSR005536-2"/>
    </source>
</evidence>
<dbReference type="CDD" id="cd14791">
    <property type="entry name" value="GH36"/>
    <property type="match status" value="1"/>
</dbReference>
<evidence type="ECO:0000256" key="3">
    <source>
        <dbReference type="ARBA" id="ARBA00022801"/>
    </source>
</evidence>
<dbReference type="SUPFAM" id="SSF51445">
    <property type="entry name" value="(Trans)glycosidases"/>
    <property type="match status" value="1"/>
</dbReference>
<dbReference type="InterPro" id="IPR002252">
    <property type="entry name" value="Glyco_hydro_36"/>
</dbReference>
<proteinExistence type="inferred from homology"/>
<protein>
    <recommendedName>
        <fullName evidence="2 5">Alpha-galactosidase</fullName>
        <ecNumber evidence="2 5">3.2.1.22</ecNumber>
    </recommendedName>
</protein>
<sequence>MAIIYSDTSKEIHIFNDQISYIIQILDNGELGNLYYGKKINHKEDFSYLLEGGLRSLAVYTKDNDYFMSPQYTKMEYPCSGTGDFREPAFEIKQINGSRVVCLEYAGHEIYKGKKQLEGLPATYAEEPEEADTIEILLTDELLQLDCILSYTVFRDYPVIARNVRFLNRGEEPVVLERVLSASVDLPDANYEMVSLAGAWARERHVKVRKIGQGVQGTGSRRGCSSAEYNPFLALKRPNTTENAGEALGFSLVYSGNHLELADVDTCDMTRVQIGIHPEGFEWTLDSNESFQSPEAILVYSDQGLNGMSQAYHKLYQTRLVRGYWRDIPRPILINNWEVTGADFTEESVLGIAKAGKELGIELFVLDDGWFGSRDDDVSGLGDWYVKNYKKLPNGIEGLADKVKALGMKFGLWFEPEMVNKDSDLYRKHPDWILCAPGRSPSPSRNQYVLDFSRQEVVDYIYNMMEKVLGSAEISYVKWDMNRYITECYSNRQTPQGQGKVMHQYILGVYQLYERLIARFPYILFESCASGGARFDPGMLYYAPQTWTSDDTDAMERVKIQYGTSYVYPVSAMGAHVSEVPNQQVGRSTPLSTRANAAMFGIFGYEMDLNKLTPEEKELVKQQITFVKEHRKLVMQGSFYRLSSPFEDNDGAWMLVSEDKKEALVGYYRMSGVPNGPWKRLCLIGLDKDRKYTINKNKEGLYGGDELMNAGMVIKNSSLCACGGDYSSGVYYIADHKSKDEGGLQG</sequence>
<dbReference type="GO" id="GO:0016052">
    <property type="term" value="P:carbohydrate catabolic process"/>
    <property type="evidence" value="ECO:0007669"/>
    <property type="project" value="InterPro"/>
</dbReference>
<feature type="domain" description="Glycosyl hydrolase family 36 N-terminal" evidence="9">
    <location>
        <begin position="29"/>
        <end position="285"/>
    </location>
</feature>
<evidence type="ECO:0000313" key="11">
    <source>
        <dbReference type="Proteomes" id="UP000184245"/>
    </source>
</evidence>
<evidence type="ECO:0000313" key="10">
    <source>
        <dbReference type="EMBL" id="SHF01002.1"/>
    </source>
</evidence>
<dbReference type="STRING" id="1122155.SAMN02745158_02266"/>
<dbReference type="PIRSF" id="PIRSF005536">
    <property type="entry name" value="Agal"/>
    <property type="match status" value="1"/>
</dbReference>
<evidence type="ECO:0000256" key="5">
    <source>
        <dbReference type="PIRNR" id="PIRNR005536"/>
    </source>
</evidence>
<dbReference type="Pfam" id="PF16875">
    <property type="entry name" value="Glyco_hydro_36N"/>
    <property type="match status" value="1"/>
</dbReference>
<dbReference type="Proteomes" id="UP000184245">
    <property type="component" value="Unassembled WGS sequence"/>
</dbReference>
<feature type="binding site" evidence="7">
    <location>
        <begin position="478"/>
        <end position="482"/>
    </location>
    <ligand>
        <name>substrate</name>
    </ligand>
</feature>
<dbReference type="EMBL" id="FQVI01000010">
    <property type="protein sequence ID" value="SHF01002.1"/>
    <property type="molecule type" value="Genomic_DNA"/>
</dbReference>
<feature type="active site" description="Proton donor" evidence="6">
    <location>
        <position position="550"/>
    </location>
</feature>
<feature type="active site" description="Nucleophile" evidence="6">
    <location>
        <position position="480"/>
    </location>
</feature>
<dbReference type="Pfam" id="PF16874">
    <property type="entry name" value="Glyco_hydro_36C"/>
    <property type="match status" value="1"/>
</dbReference>
<evidence type="ECO:0000259" key="8">
    <source>
        <dbReference type="Pfam" id="PF16874"/>
    </source>
</evidence>
<dbReference type="Gene3D" id="2.70.98.60">
    <property type="entry name" value="alpha-galactosidase from lactobacil brevis"/>
    <property type="match status" value="1"/>
</dbReference>
<feature type="binding site" evidence="7">
    <location>
        <position position="200"/>
    </location>
    <ligand>
        <name>substrate</name>
    </ligand>
</feature>
<dbReference type="GO" id="GO:0004557">
    <property type="term" value="F:alpha-galactosidase activity"/>
    <property type="evidence" value="ECO:0007669"/>
    <property type="project" value="UniProtKB-UniRule"/>
</dbReference>
<evidence type="ECO:0000256" key="1">
    <source>
        <dbReference type="ARBA" id="ARBA00001255"/>
    </source>
</evidence>
<dbReference type="Gene3D" id="3.20.20.70">
    <property type="entry name" value="Aldolase class I"/>
    <property type="match status" value="1"/>
</dbReference>
<evidence type="ECO:0000256" key="4">
    <source>
        <dbReference type="ARBA" id="ARBA00023295"/>
    </source>
</evidence>
<dbReference type="InterPro" id="IPR013780">
    <property type="entry name" value="Glyco_hydro_b"/>
</dbReference>
<name>A0A1M4Y6B9_9CLOT</name>
<dbReference type="InterPro" id="IPR050985">
    <property type="entry name" value="Alpha-glycosidase_related"/>
</dbReference>
<dbReference type="InterPro" id="IPR013785">
    <property type="entry name" value="Aldolase_TIM"/>
</dbReference>
<feature type="domain" description="Glycosyl hydrolase family 36 C-terminal" evidence="8">
    <location>
        <begin position="652"/>
        <end position="733"/>
    </location>
</feature>
<feature type="binding site" evidence="7">
    <location>
        <position position="528"/>
    </location>
    <ligand>
        <name>substrate</name>
    </ligand>
</feature>
<comment type="similarity">
    <text evidence="5">Belongs to the glycosyl hydrolase.</text>
</comment>
<feature type="binding site" evidence="7">
    <location>
        <begin position="367"/>
        <end position="368"/>
    </location>
    <ligand>
        <name>substrate</name>
    </ligand>
</feature>